<sequence length="82" mass="8176">MNAKIGLLLVGLVVGALAGYLTRPQAAEIRIGDFSLEVQGDKPAGTNGGSLTTGQMQHIGIFAVIGAALGLGVGFVAGRARA</sequence>
<proteinExistence type="predicted"/>
<dbReference type="AlphaFoldDB" id="A0A679K9J4"/>
<keyword evidence="1" id="KW-0472">Membrane</keyword>
<evidence type="ECO:0000256" key="1">
    <source>
        <dbReference type="SAM" id="Phobius"/>
    </source>
</evidence>
<evidence type="ECO:0000313" key="2">
    <source>
        <dbReference type="EMBL" id="CAA2140908.1"/>
    </source>
</evidence>
<accession>A0A679K9J4</accession>
<gene>
    <name evidence="2" type="ORF">MBLL_02363</name>
</gene>
<keyword evidence="1" id="KW-1133">Transmembrane helix</keyword>
<protein>
    <submittedName>
        <fullName evidence="2">Uncharacterized protein</fullName>
    </submittedName>
</protein>
<keyword evidence="2" id="KW-0614">Plasmid</keyword>
<dbReference type="EMBL" id="LR743510">
    <property type="protein sequence ID" value="CAA2140908.1"/>
    <property type="molecule type" value="Genomic_DNA"/>
</dbReference>
<organism evidence="2">
    <name type="scientific">Methylobacterium bullatum</name>
    <dbReference type="NCBI Taxonomy" id="570505"/>
    <lineage>
        <taxon>Bacteria</taxon>
        <taxon>Pseudomonadati</taxon>
        <taxon>Pseudomonadota</taxon>
        <taxon>Alphaproteobacteria</taxon>
        <taxon>Hyphomicrobiales</taxon>
        <taxon>Methylobacteriaceae</taxon>
        <taxon>Methylobacterium</taxon>
    </lineage>
</organism>
<feature type="transmembrane region" description="Helical" evidence="1">
    <location>
        <begin position="59"/>
        <end position="78"/>
    </location>
</feature>
<keyword evidence="1" id="KW-0812">Transmembrane</keyword>
<reference evidence="2" key="1">
    <citation type="submission" date="2019-12" db="EMBL/GenBank/DDBJ databases">
        <authorList>
            <person name="Cremers G."/>
        </authorList>
    </citation>
    <scope>NUCLEOTIDE SEQUENCE</scope>
    <source>
        <strain evidence="2">Mbul2</strain>
        <plasmid evidence="2">1</plasmid>
    </source>
</reference>
<dbReference type="RefSeq" id="WP_056148010.1">
    <property type="nucleotide sequence ID" value="NZ_LR743510.1"/>
</dbReference>
<name>A0A679K9J4_9HYPH</name>
<geneLocation type="plasmid" evidence="2">
    <name>1</name>
</geneLocation>